<dbReference type="Pfam" id="PF07690">
    <property type="entry name" value="MFS_1"/>
    <property type="match status" value="1"/>
</dbReference>
<dbReference type="PANTHER" id="PTHR23517">
    <property type="entry name" value="RESISTANCE PROTEIN MDTM, PUTATIVE-RELATED-RELATED"/>
    <property type="match status" value="1"/>
</dbReference>
<accession>A0A846XCC7</accession>
<dbReference type="PANTHER" id="PTHR23517:SF3">
    <property type="entry name" value="INTEGRAL MEMBRANE TRANSPORT PROTEIN"/>
    <property type="match status" value="1"/>
</dbReference>
<dbReference type="SUPFAM" id="SSF103473">
    <property type="entry name" value="MFS general substrate transporter"/>
    <property type="match status" value="1"/>
</dbReference>
<organism evidence="10 11">
    <name type="scientific">Nocardia speluncae</name>
    <dbReference type="NCBI Taxonomy" id="419477"/>
    <lineage>
        <taxon>Bacteria</taxon>
        <taxon>Bacillati</taxon>
        <taxon>Actinomycetota</taxon>
        <taxon>Actinomycetes</taxon>
        <taxon>Mycobacteriales</taxon>
        <taxon>Nocardiaceae</taxon>
        <taxon>Nocardia</taxon>
    </lineage>
</organism>
<dbReference type="GO" id="GO:0022857">
    <property type="term" value="F:transmembrane transporter activity"/>
    <property type="evidence" value="ECO:0007669"/>
    <property type="project" value="InterPro"/>
</dbReference>
<gene>
    <name evidence="10" type="ORF">HGA13_08225</name>
</gene>
<feature type="transmembrane region" description="Helical" evidence="8">
    <location>
        <begin position="186"/>
        <end position="207"/>
    </location>
</feature>
<feature type="transmembrane region" description="Helical" evidence="8">
    <location>
        <begin position="359"/>
        <end position="380"/>
    </location>
</feature>
<dbReference type="Proteomes" id="UP000565715">
    <property type="component" value="Unassembled WGS sequence"/>
</dbReference>
<keyword evidence="2" id="KW-0813">Transport</keyword>
<dbReference type="EMBL" id="JAAXOO010000002">
    <property type="protein sequence ID" value="NKY33055.1"/>
    <property type="molecule type" value="Genomic_DNA"/>
</dbReference>
<keyword evidence="4 8" id="KW-0812">Transmembrane</keyword>
<sequence length="431" mass="44068">MSGRAPGADSSEIARPPRRLSFRSRTRRPDRQPGIVLICCVVAGAQATWGLVIPVLPMLVDSLSAGTTAMGAAVAAFGLGRLVINIPAGAATNLLNQRAMLVTGTLLVAVSTGVTGFVDSVEQLLALRFATGLGGGIVITTGMTMLSSTEPARLGATMSTLQTFQMAGGALGPAIGGLLVGAGTGTPFIACGVFLGLLAVAGIFLPLPQWRRQRTQAAAVTEPGASVWTRGLVAVSLVGFTVFLVRFGGQQFMFPVLAYDRANMSPELLGSAITGATVFSLLLVRRAGKVTDRWGPRPMVIISSVAVGVTTLGFLASTTAVLFIAALVATSAAMVLTGPSTGAFLASSVPPRKRGTAVGIYRTAGDVAILIGPLALGTLIEQGHTTVAICLLSLISGAAAAVFTILTRSTPRDNRGGTDNQYRGVTHAGEI</sequence>
<dbReference type="PROSITE" id="PS50850">
    <property type="entry name" value="MFS"/>
    <property type="match status" value="1"/>
</dbReference>
<evidence type="ECO:0000259" key="9">
    <source>
        <dbReference type="PROSITE" id="PS50850"/>
    </source>
</evidence>
<evidence type="ECO:0000256" key="4">
    <source>
        <dbReference type="ARBA" id="ARBA00022692"/>
    </source>
</evidence>
<dbReference type="RefSeq" id="WP_084471502.1">
    <property type="nucleotide sequence ID" value="NZ_JAAXOO010000002.1"/>
</dbReference>
<evidence type="ECO:0000256" key="1">
    <source>
        <dbReference type="ARBA" id="ARBA00004651"/>
    </source>
</evidence>
<feature type="transmembrane region" description="Helical" evidence="8">
    <location>
        <begin position="68"/>
        <end position="87"/>
    </location>
</feature>
<dbReference type="CDD" id="cd17325">
    <property type="entry name" value="MFS_MdtG_SLC18_like"/>
    <property type="match status" value="1"/>
</dbReference>
<feature type="compositionally biased region" description="Basic residues" evidence="7">
    <location>
        <begin position="16"/>
        <end position="27"/>
    </location>
</feature>
<feature type="transmembrane region" description="Helical" evidence="8">
    <location>
        <begin position="227"/>
        <end position="248"/>
    </location>
</feature>
<dbReference type="InterPro" id="IPR001958">
    <property type="entry name" value="Tet-R_TetA/multi-R_MdtG-like"/>
</dbReference>
<feature type="transmembrane region" description="Helical" evidence="8">
    <location>
        <begin position="35"/>
        <end position="56"/>
    </location>
</feature>
<dbReference type="GO" id="GO:0005886">
    <property type="term" value="C:plasma membrane"/>
    <property type="evidence" value="ECO:0007669"/>
    <property type="project" value="UniProtKB-SubCell"/>
</dbReference>
<keyword evidence="3" id="KW-1003">Cell membrane</keyword>
<name>A0A846XCC7_9NOCA</name>
<evidence type="ECO:0000256" key="2">
    <source>
        <dbReference type="ARBA" id="ARBA00022448"/>
    </source>
</evidence>
<dbReference type="Gene3D" id="1.20.1250.20">
    <property type="entry name" value="MFS general substrate transporter like domains"/>
    <property type="match status" value="1"/>
</dbReference>
<feature type="region of interest" description="Disordered" evidence="7">
    <location>
        <begin position="1"/>
        <end position="27"/>
    </location>
</feature>
<evidence type="ECO:0000256" key="8">
    <source>
        <dbReference type="SAM" id="Phobius"/>
    </source>
</evidence>
<dbReference type="InterPro" id="IPR011701">
    <property type="entry name" value="MFS"/>
</dbReference>
<keyword evidence="6 8" id="KW-0472">Membrane</keyword>
<feature type="transmembrane region" description="Helical" evidence="8">
    <location>
        <begin position="386"/>
        <end position="406"/>
    </location>
</feature>
<evidence type="ECO:0000256" key="7">
    <source>
        <dbReference type="SAM" id="MobiDB-lite"/>
    </source>
</evidence>
<keyword evidence="5 8" id="KW-1133">Transmembrane helix</keyword>
<dbReference type="InterPro" id="IPR020846">
    <property type="entry name" value="MFS_dom"/>
</dbReference>
<dbReference type="InterPro" id="IPR036259">
    <property type="entry name" value="MFS_trans_sf"/>
</dbReference>
<feature type="transmembrane region" description="Helical" evidence="8">
    <location>
        <begin position="322"/>
        <end position="347"/>
    </location>
</feature>
<reference evidence="10 11" key="1">
    <citation type="submission" date="2020-04" db="EMBL/GenBank/DDBJ databases">
        <title>MicrobeNet Type strains.</title>
        <authorList>
            <person name="Nicholson A.C."/>
        </authorList>
    </citation>
    <scope>NUCLEOTIDE SEQUENCE [LARGE SCALE GENOMIC DNA]</scope>
    <source>
        <strain evidence="10 11">DSM 45078</strain>
    </source>
</reference>
<comment type="caution">
    <text evidence="10">The sequence shown here is derived from an EMBL/GenBank/DDBJ whole genome shotgun (WGS) entry which is preliminary data.</text>
</comment>
<feature type="transmembrane region" description="Helical" evidence="8">
    <location>
        <begin position="124"/>
        <end position="146"/>
    </location>
</feature>
<evidence type="ECO:0000256" key="6">
    <source>
        <dbReference type="ARBA" id="ARBA00023136"/>
    </source>
</evidence>
<comment type="subcellular location">
    <subcellularLocation>
        <location evidence="1">Cell membrane</location>
        <topology evidence="1">Multi-pass membrane protein</topology>
    </subcellularLocation>
</comment>
<proteinExistence type="predicted"/>
<evidence type="ECO:0000313" key="11">
    <source>
        <dbReference type="Proteomes" id="UP000565715"/>
    </source>
</evidence>
<keyword evidence="11" id="KW-1185">Reference proteome</keyword>
<feature type="domain" description="Major facilitator superfamily (MFS) profile" evidence="9">
    <location>
        <begin position="1"/>
        <end position="415"/>
    </location>
</feature>
<dbReference type="InterPro" id="IPR050171">
    <property type="entry name" value="MFS_Transporters"/>
</dbReference>
<evidence type="ECO:0000256" key="3">
    <source>
        <dbReference type="ARBA" id="ARBA00022475"/>
    </source>
</evidence>
<dbReference type="PRINTS" id="PR01035">
    <property type="entry name" value="TCRTETA"/>
</dbReference>
<feature type="transmembrane region" description="Helical" evidence="8">
    <location>
        <begin position="299"/>
        <end position="316"/>
    </location>
</feature>
<dbReference type="AlphaFoldDB" id="A0A846XCC7"/>
<protein>
    <submittedName>
        <fullName evidence="10">MFS transporter</fullName>
    </submittedName>
</protein>
<feature type="transmembrane region" description="Helical" evidence="8">
    <location>
        <begin position="99"/>
        <end position="118"/>
    </location>
</feature>
<evidence type="ECO:0000256" key="5">
    <source>
        <dbReference type="ARBA" id="ARBA00022989"/>
    </source>
</evidence>
<evidence type="ECO:0000313" key="10">
    <source>
        <dbReference type="EMBL" id="NKY33055.1"/>
    </source>
</evidence>
<feature type="transmembrane region" description="Helical" evidence="8">
    <location>
        <begin position="268"/>
        <end position="287"/>
    </location>
</feature>